<keyword evidence="3 5" id="KW-0732">Signal</keyword>
<dbReference type="AlphaFoldDB" id="A0A8W8L3G2"/>
<dbReference type="GO" id="GO:0099558">
    <property type="term" value="P:maintenance of synapse structure"/>
    <property type="evidence" value="ECO:0007669"/>
    <property type="project" value="TreeGrafter"/>
</dbReference>
<comment type="subcellular location">
    <subcellularLocation>
        <location evidence="1">Secreted</location>
    </subcellularLocation>
</comment>
<accession>A0A8W8L3G2</accession>
<sequence length="378" mass="42218">MSSLITSLVLLCTVFYGNALLFNGPQSNATSTSISNGQMDPAVQQQLQKMQTVLDSALKDLAALQQENRLLLQQQQIYELKQKLSEQQHSALELQVQSLKEDVQMLKTLNQTSQQRIVLLEDSLHHVQSENQILRDDLDELNVTSQTGFQELRIESHITNEIVRKIKIQDREITKNVSASLQSQQLQMQHLSLSLLDMQNLTSVLSSRVDDQQNQIKLEIQRLTNSLDATTTKFNASLSHIAKSHGPYVAFTAGFSGCCQHTFAVGQPVRYNLVLYQVGGGYDLSTGIFTAPRAGLYIIYSTVVAQRNEAFWSKIVVNGSIKIGILALDDTNNNLVQSASNLIVQQLQVGDRVWIQLHSGKHLYSAISDNTFSVFMIN</sequence>
<name>A0A8W8L3G2_MAGGI</name>
<evidence type="ECO:0000256" key="4">
    <source>
        <dbReference type="SAM" id="Coils"/>
    </source>
</evidence>
<reference evidence="7" key="1">
    <citation type="submission" date="2022-08" db="UniProtKB">
        <authorList>
            <consortium name="EnsemblMetazoa"/>
        </authorList>
    </citation>
    <scope>IDENTIFICATION</scope>
    <source>
        <strain evidence="7">05x7-T-G4-1.051#20</strain>
    </source>
</reference>
<evidence type="ECO:0000256" key="5">
    <source>
        <dbReference type="SAM" id="SignalP"/>
    </source>
</evidence>
<evidence type="ECO:0000256" key="2">
    <source>
        <dbReference type="ARBA" id="ARBA00022525"/>
    </source>
</evidence>
<dbReference type="PROSITE" id="PS50871">
    <property type="entry name" value="C1Q"/>
    <property type="match status" value="1"/>
</dbReference>
<dbReference type="GO" id="GO:0005576">
    <property type="term" value="C:extracellular region"/>
    <property type="evidence" value="ECO:0007669"/>
    <property type="project" value="UniProtKB-SubCell"/>
</dbReference>
<dbReference type="InterPro" id="IPR050822">
    <property type="entry name" value="Cerebellin_Synaptic_Org"/>
</dbReference>
<evidence type="ECO:0000259" key="6">
    <source>
        <dbReference type="PROSITE" id="PS50871"/>
    </source>
</evidence>
<dbReference type="Proteomes" id="UP000005408">
    <property type="component" value="Unassembled WGS sequence"/>
</dbReference>
<evidence type="ECO:0000256" key="1">
    <source>
        <dbReference type="ARBA" id="ARBA00004613"/>
    </source>
</evidence>
<dbReference type="GO" id="GO:0045202">
    <property type="term" value="C:synapse"/>
    <property type="evidence" value="ECO:0007669"/>
    <property type="project" value="TreeGrafter"/>
</dbReference>
<dbReference type="PANTHER" id="PTHR22923:SF89">
    <property type="entry name" value="CEREBELLIN 18"/>
    <property type="match status" value="1"/>
</dbReference>
<dbReference type="PRINTS" id="PR00007">
    <property type="entry name" value="COMPLEMNTC1Q"/>
</dbReference>
<dbReference type="SMART" id="SM00110">
    <property type="entry name" value="C1Q"/>
    <property type="match status" value="1"/>
</dbReference>
<feature type="domain" description="C1q" evidence="6">
    <location>
        <begin position="244"/>
        <end position="378"/>
    </location>
</feature>
<protein>
    <recommendedName>
        <fullName evidence="6">C1q domain-containing protein</fullName>
    </recommendedName>
</protein>
<dbReference type="PANTHER" id="PTHR22923">
    <property type="entry name" value="CEREBELLIN-RELATED"/>
    <property type="match status" value="1"/>
</dbReference>
<dbReference type="InterPro" id="IPR001073">
    <property type="entry name" value="C1q_dom"/>
</dbReference>
<evidence type="ECO:0000256" key="3">
    <source>
        <dbReference type="ARBA" id="ARBA00022729"/>
    </source>
</evidence>
<proteinExistence type="predicted"/>
<dbReference type="EnsemblMetazoa" id="G26263.2">
    <property type="protein sequence ID" value="G26263.2:cds"/>
    <property type="gene ID" value="G26263"/>
</dbReference>
<feature type="coiled-coil region" evidence="4">
    <location>
        <begin position="47"/>
        <end position="144"/>
    </location>
</feature>
<keyword evidence="4" id="KW-0175">Coiled coil</keyword>
<evidence type="ECO:0000313" key="8">
    <source>
        <dbReference type="Proteomes" id="UP000005408"/>
    </source>
</evidence>
<keyword evidence="8" id="KW-1185">Reference proteome</keyword>
<dbReference type="Gene3D" id="2.60.120.40">
    <property type="match status" value="1"/>
</dbReference>
<feature type="signal peptide" evidence="5">
    <location>
        <begin position="1"/>
        <end position="19"/>
    </location>
</feature>
<dbReference type="SUPFAM" id="SSF49842">
    <property type="entry name" value="TNF-like"/>
    <property type="match status" value="1"/>
</dbReference>
<keyword evidence="2" id="KW-0964">Secreted</keyword>
<organism evidence="7 8">
    <name type="scientific">Magallana gigas</name>
    <name type="common">Pacific oyster</name>
    <name type="synonym">Crassostrea gigas</name>
    <dbReference type="NCBI Taxonomy" id="29159"/>
    <lineage>
        <taxon>Eukaryota</taxon>
        <taxon>Metazoa</taxon>
        <taxon>Spiralia</taxon>
        <taxon>Lophotrochozoa</taxon>
        <taxon>Mollusca</taxon>
        <taxon>Bivalvia</taxon>
        <taxon>Autobranchia</taxon>
        <taxon>Pteriomorphia</taxon>
        <taxon>Ostreida</taxon>
        <taxon>Ostreoidea</taxon>
        <taxon>Ostreidae</taxon>
        <taxon>Magallana</taxon>
    </lineage>
</organism>
<dbReference type="Pfam" id="PF00386">
    <property type="entry name" value="C1q"/>
    <property type="match status" value="1"/>
</dbReference>
<feature type="chain" id="PRO_5036488272" description="C1q domain-containing protein" evidence="5">
    <location>
        <begin position="20"/>
        <end position="378"/>
    </location>
</feature>
<evidence type="ECO:0000313" key="7">
    <source>
        <dbReference type="EnsemblMetazoa" id="G26263.2:cds"/>
    </source>
</evidence>
<dbReference type="InterPro" id="IPR008983">
    <property type="entry name" value="Tumour_necrosis_fac-like_dom"/>
</dbReference>